<keyword evidence="7" id="KW-0862">Zinc</keyword>
<dbReference type="PANTHER" id="PTHR22937">
    <property type="entry name" value="E3 UBIQUITIN-PROTEIN LIGASE RNF165"/>
    <property type="match status" value="1"/>
</dbReference>
<dbReference type="Gene3D" id="3.30.40.10">
    <property type="entry name" value="Zinc/RING finger domain, C3HC4 (zinc finger)"/>
    <property type="match status" value="1"/>
</dbReference>
<protein>
    <recommendedName>
        <fullName evidence="2">RING-type E3 ubiquitin transferase</fullName>
        <ecNumber evidence="2">2.3.2.27</ecNumber>
    </recommendedName>
</protein>
<dbReference type="InterPro" id="IPR045191">
    <property type="entry name" value="MBR1/2-like"/>
</dbReference>
<evidence type="ECO:0000313" key="11">
    <source>
        <dbReference type="Proteomes" id="UP000663760"/>
    </source>
</evidence>
<feature type="domain" description="RING-type" evidence="9">
    <location>
        <begin position="90"/>
        <end position="131"/>
    </location>
</feature>
<keyword evidence="6" id="KW-0833">Ubl conjugation pathway</keyword>
<dbReference type="Proteomes" id="UP000663760">
    <property type="component" value="Chromosome 16"/>
</dbReference>
<dbReference type="InterPro" id="IPR013083">
    <property type="entry name" value="Znf_RING/FYVE/PHD"/>
</dbReference>
<dbReference type="InterPro" id="IPR001841">
    <property type="entry name" value="Znf_RING"/>
</dbReference>
<comment type="catalytic activity">
    <reaction evidence="1">
        <text>S-ubiquitinyl-[E2 ubiquitin-conjugating enzyme]-L-cysteine + [acceptor protein]-L-lysine = [E2 ubiquitin-conjugating enzyme]-L-cysteine + N(6)-ubiquitinyl-[acceptor protein]-L-lysine.</text>
        <dbReference type="EC" id="2.3.2.27"/>
    </reaction>
</comment>
<evidence type="ECO:0000256" key="3">
    <source>
        <dbReference type="ARBA" id="ARBA00022679"/>
    </source>
</evidence>
<keyword evidence="4" id="KW-0479">Metal-binding</keyword>
<dbReference type="EMBL" id="LR746279">
    <property type="protein sequence ID" value="CAA7409817.1"/>
    <property type="molecule type" value="Genomic_DNA"/>
</dbReference>
<keyword evidence="11" id="KW-1185">Reference proteome</keyword>
<dbReference type="GO" id="GO:0061630">
    <property type="term" value="F:ubiquitin protein ligase activity"/>
    <property type="evidence" value="ECO:0007669"/>
    <property type="project" value="UniProtKB-EC"/>
</dbReference>
<evidence type="ECO:0000313" key="10">
    <source>
        <dbReference type="EMBL" id="CAA7409817.1"/>
    </source>
</evidence>
<evidence type="ECO:0000256" key="4">
    <source>
        <dbReference type="ARBA" id="ARBA00022723"/>
    </source>
</evidence>
<dbReference type="AlphaFoldDB" id="A0A7I8LIF0"/>
<dbReference type="PROSITE" id="PS50089">
    <property type="entry name" value="ZF_RING_2"/>
    <property type="match status" value="1"/>
</dbReference>
<evidence type="ECO:0000256" key="2">
    <source>
        <dbReference type="ARBA" id="ARBA00012483"/>
    </source>
</evidence>
<accession>A0A7I8LIF0</accession>
<name>A0A7I8LIF0_SPIIN</name>
<reference evidence="10" key="1">
    <citation type="submission" date="2020-02" db="EMBL/GenBank/DDBJ databases">
        <authorList>
            <person name="Scholz U."/>
            <person name="Mascher M."/>
            <person name="Fiebig A."/>
        </authorList>
    </citation>
    <scope>NUCLEOTIDE SEQUENCE</scope>
</reference>
<evidence type="ECO:0000256" key="5">
    <source>
        <dbReference type="ARBA" id="ARBA00022771"/>
    </source>
</evidence>
<keyword evidence="3" id="KW-0808">Transferase</keyword>
<evidence type="ECO:0000259" key="9">
    <source>
        <dbReference type="PROSITE" id="PS50089"/>
    </source>
</evidence>
<evidence type="ECO:0000256" key="6">
    <source>
        <dbReference type="ARBA" id="ARBA00022786"/>
    </source>
</evidence>
<dbReference type="EC" id="2.3.2.27" evidence="2"/>
<sequence>MVRESLNRCTIFANLTHCVPPSSEAEGYKNQPRLQCADFDSVLDSECDRRRESSRPREASSGLTEKMVMKHLRWRKYAAFSAACAAKEICCICEEDYGEGDNVGMLSCGDGFHFVCVGRWLRQRNACLICRKTALLSIV</sequence>
<dbReference type="SUPFAM" id="SSF57850">
    <property type="entry name" value="RING/U-box"/>
    <property type="match status" value="1"/>
</dbReference>
<evidence type="ECO:0000256" key="1">
    <source>
        <dbReference type="ARBA" id="ARBA00000900"/>
    </source>
</evidence>
<evidence type="ECO:0000256" key="7">
    <source>
        <dbReference type="ARBA" id="ARBA00022833"/>
    </source>
</evidence>
<dbReference type="OrthoDB" id="852142at2759"/>
<keyword evidence="5 8" id="KW-0863">Zinc-finger</keyword>
<evidence type="ECO:0000256" key="8">
    <source>
        <dbReference type="PROSITE-ProRule" id="PRU00175"/>
    </source>
</evidence>
<gene>
    <name evidence="10" type="ORF">SI8410_16020495</name>
</gene>
<proteinExistence type="predicted"/>
<organism evidence="10 11">
    <name type="scientific">Spirodela intermedia</name>
    <name type="common">Intermediate duckweed</name>
    <dbReference type="NCBI Taxonomy" id="51605"/>
    <lineage>
        <taxon>Eukaryota</taxon>
        <taxon>Viridiplantae</taxon>
        <taxon>Streptophyta</taxon>
        <taxon>Embryophyta</taxon>
        <taxon>Tracheophyta</taxon>
        <taxon>Spermatophyta</taxon>
        <taxon>Magnoliopsida</taxon>
        <taxon>Liliopsida</taxon>
        <taxon>Araceae</taxon>
        <taxon>Lemnoideae</taxon>
        <taxon>Spirodela</taxon>
    </lineage>
</organism>
<dbReference type="PANTHER" id="PTHR22937:SF224">
    <property type="entry name" value="E3 UBIQUITIN-PROTEIN LIGASE MBR1-RELATED"/>
    <property type="match status" value="1"/>
</dbReference>
<dbReference type="GO" id="GO:0008270">
    <property type="term" value="F:zinc ion binding"/>
    <property type="evidence" value="ECO:0007669"/>
    <property type="project" value="UniProtKB-KW"/>
</dbReference>
<dbReference type="Pfam" id="PF13639">
    <property type="entry name" value="zf-RING_2"/>
    <property type="match status" value="1"/>
</dbReference>